<comment type="caution">
    <text evidence="1">The sequence shown here is derived from an EMBL/GenBank/DDBJ whole genome shotgun (WGS) entry which is preliminary data.</text>
</comment>
<reference evidence="1 2" key="1">
    <citation type="submission" date="2021-06" db="EMBL/GenBank/DDBJ databases">
        <title>Caerostris extrusa draft genome.</title>
        <authorList>
            <person name="Kono N."/>
            <person name="Arakawa K."/>
        </authorList>
    </citation>
    <scope>NUCLEOTIDE SEQUENCE [LARGE SCALE GENOMIC DNA]</scope>
</reference>
<sequence length="79" mass="9399">MNEDLINRRGVKLLSFKSRYRLCVCERNERAGEATIFQTHLFIGRSWDVAFVQTDHRSIEQAAIRAKDCCHTLRMNWER</sequence>
<evidence type="ECO:0000313" key="1">
    <source>
        <dbReference type="EMBL" id="GIY90796.1"/>
    </source>
</evidence>
<keyword evidence="2" id="KW-1185">Reference proteome</keyword>
<dbReference type="AlphaFoldDB" id="A0AAV4XA01"/>
<dbReference type="Proteomes" id="UP001054945">
    <property type="component" value="Unassembled WGS sequence"/>
</dbReference>
<name>A0AAV4XA01_CAEEX</name>
<evidence type="ECO:0000313" key="2">
    <source>
        <dbReference type="Proteomes" id="UP001054945"/>
    </source>
</evidence>
<dbReference type="EMBL" id="BPLR01017349">
    <property type="protein sequence ID" value="GIY90796.1"/>
    <property type="molecule type" value="Genomic_DNA"/>
</dbReference>
<organism evidence="1 2">
    <name type="scientific">Caerostris extrusa</name>
    <name type="common">Bark spider</name>
    <name type="synonym">Caerostris bankana</name>
    <dbReference type="NCBI Taxonomy" id="172846"/>
    <lineage>
        <taxon>Eukaryota</taxon>
        <taxon>Metazoa</taxon>
        <taxon>Ecdysozoa</taxon>
        <taxon>Arthropoda</taxon>
        <taxon>Chelicerata</taxon>
        <taxon>Arachnida</taxon>
        <taxon>Araneae</taxon>
        <taxon>Araneomorphae</taxon>
        <taxon>Entelegynae</taxon>
        <taxon>Araneoidea</taxon>
        <taxon>Araneidae</taxon>
        <taxon>Caerostris</taxon>
    </lineage>
</organism>
<gene>
    <name evidence="1" type="ORF">CEXT_651851</name>
</gene>
<accession>A0AAV4XA01</accession>
<proteinExistence type="predicted"/>
<protein>
    <submittedName>
        <fullName evidence="1">Uncharacterized protein</fullName>
    </submittedName>
</protein>